<dbReference type="SMART" id="SM00248">
    <property type="entry name" value="ANK"/>
    <property type="match status" value="5"/>
</dbReference>
<dbReference type="InterPro" id="IPR036770">
    <property type="entry name" value="Ankyrin_rpt-contain_sf"/>
</dbReference>
<evidence type="ECO:0000256" key="9">
    <source>
        <dbReference type="SAM" id="Phobius"/>
    </source>
</evidence>
<dbReference type="PROSITE" id="PS50297">
    <property type="entry name" value="ANK_REP_REGION"/>
    <property type="match status" value="2"/>
</dbReference>
<proteinExistence type="predicted"/>
<evidence type="ECO:0000256" key="7">
    <source>
        <dbReference type="PROSITE-ProRule" id="PRU00023"/>
    </source>
</evidence>
<dbReference type="PANTHER" id="PTHR24186:SF53">
    <property type="entry name" value="PGG DOMAIN-CONTAINING PROTEIN"/>
    <property type="match status" value="1"/>
</dbReference>
<evidence type="ECO:0000256" key="2">
    <source>
        <dbReference type="ARBA" id="ARBA00022692"/>
    </source>
</evidence>
<dbReference type="Pfam" id="PF13962">
    <property type="entry name" value="PGG"/>
    <property type="match status" value="1"/>
</dbReference>
<dbReference type="PANTHER" id="PTHR24186">
    <property type="entry name" value="PROTEIN PHOSPHATASE 1 REGULATORY SUBUNIT"/>
    <property type="match status" value="1"/>
</dbReference>
<keyword evidence="2 9" id="KW-0812">Transmembrane</keyword>
<dbReference type="PROSITE" id="PS50088">
    <property type="entry name" value="ANK_REPEAT"/>
    <property type="match status" value="2"/>
</dbReference>
<dbReference type="EMBL" id="CP126652">
    <property type="protein sequence ID" value="WJZ88036.1"/>
    <property type="molecule type" value="Genomic_DNA"/>
</dbReference>
<feature type="repeat" description="ANK" evidence="7">
    <location>
        <begin position="59"/>
        <end position="82"/>
    </location>
</feature>
<accession>A0ABY9BYZ0</accession>
<sequence length="697" mass="78528">MTKKILEWKPALTKELDKNGWSPLHFAADVGCHPTIVRQLLKKSNTYVVYLSVKDHEIGNRTTLHIAANRGHVEIVKLLVSHFPDCYEKVDDEGNNVLHLIMPEIKIFVTSGLSNIRWLRMRGLMNEKNVEGKTPLHLFYSSLSKDDNNIIPPETIFMWILDTLLRLGEMSHRRGRIQIVSPEDELDNLQLLDIQPAATITPSSSDPSDSSDPSIIGFTLPGGYIQNESNNQGMAVLSLPTNGTKGKDRDMAIAVRDSFKSFVLHDSIAMGLSICAIEMVYKILEWKKELIKEVDDNGWSPLHCAAYLGYTSIARQLLDKSEHESPVIYLGIKEFDNMTALHIAASRGHKGVAKLLASSYPDCCEQVDDKGNNAIHLFMSQRRHFLKLFCVRWFRARGLLNGKNERGQTPLHLLADFQMDHGTDFIMSQKVDKMALNEDNLTATDIISSAKDSLGRQDSILRKLKSVKARAGPLGWQWILKAINENKGEKRREDRGVRESEDQGGVNRSKDKGEGSGGRGFTEAMKKKGETHLLVATLIATITFAAGLSLPGGHEDDASMAILSKKTAFKIFVVADTTALVLSMAAVCVYFFMTLNNRKEVLHDFFNWGFNLTMYAMAVMMIAFMMGLYTVLPDSAWLVVFVCAICGCFFIFLSYILRKFYSSWKVMIKSSFWLRKFKLFVIKGQQLPLMRRGNHLF</sequence>
<dbReference type="InterPro" id="IPR026961">
    <property type="entry name" value="PGG_dom"/>
</dbReference>
<feature type="repeat" description="ANK" evidence="7">
    <location>
        <begin position="297"/>
        <end position="321"/>
    </location>
</feature>
<name>A0ABY9BYZ0_VITVI</name>
<keyword evidence="4 9" id="KW-1133">Transmembrane helix</keyword>
<feature type="domain" description="PGG" evidence="10">
    <location>
        <begin position="523"/>
        <end position="631"/>
    </location>
</feature>
<feature type="transmembrane region" description="Helical" evidence="9">
    <location>
        <begin position="571"/>
        <end position="593"/>
    </location>
</feature>
<evidence type="ECO:0000313" key="12">
    <source>
        <dbReference type="Proteomes" id="UP001227230"/>
    </source>
</evidence>
<reference evidence="11 12" key="1">
    <citation type="journal article" date="2023" name="Hortic Res">
        <title>The complete reference genome for grapevine (Vitis vinifera L.) genetics and breeding.</title>
        <authorList>
            <person name="Shi X."/>
            <person name="Cao S."/>
            <person name="Wang X."/>
            <person name="Huang S."/>
            <person name="Wang Y."/>
            <person name="Liu Z."/>
            <person name="Liu W."/>
            <person name="Leng X."/>
            <person name="Peng Y."/>
            <person name="Wang N."/>
            <person name="Wang Y."/>
            <person name="Ma Z."/>
            <person name="Xu X."/>
            <person name="Zhang F."/>
            <person name="Xue H."/>
            <person name="Zhong H."/>
            <person name="Wang Y."/>
            <person name="Zhang K."/>
            <person name="Velt A."/>
            <person name="Avia K."/>
            <person name="Holtgrawe D."/>
            <person name="Grimplet J."/>
            <person name="Matus J.T."/>
            <person name="Ware D."/>
            <person name="Wu X."/>
            <person name="Wang H."/>
            <person name="Liu C."/>
            <person name="Fang Y."/>
            <person name="Rustenholz C."/>
            <person name="Cheng Z."/>
            <person name="Xiao H."/>
            <person name="Zhou Y."/>
        </authorList>
    </citation>
    <scope>NUCLEOTIDE SEQUENCE [LARGE SCALE GENOMIC DNA]</scope>
    <source>
        <strain evidence="12">cv. Pinot noir / PN40024</strain>
        <tissue evidence="11">Leaf</tissue>
    </source>
</reference>
<dbReference type="InterPro" id="IPR002110">
    <property type="entry name" value="Ankyrin_rpt"/>
</dbReference>
<evidence type="ECO:0000256" key="4">
    <source>
        <dbReference type="ARBA" id="ARBA00022989"/>
    </source>
</evidence>
<feature type="transmembrane region" description="Helical" evidence="9">
    <location>
        <begin position="605"/>
        <end position="629"/>
    </location>
</feature>
<dbReference type="Gene3D" id="1.25.40.20">
    <property type="entry name" value="Ankyrin repeat-containing domain"/>
    <property type="match status" value="2"/>
</dbReference>
<dbReference type="Pfam" id="PF12796">
    <property type="entry name" value="Ank_2"/>
    <property type="match status" value="2"/>
</dbReference>
<evidence type="ECO:0000256" key="3">
    <source>
        <dbReference type="ARBA" id="ARBA00022737"/>
    </source>
</evidence>
<comment type="subcellular location">
    <subcellularLocation>
        <location evidence="1">Membrane</location>
        <topology evidence="1">Multi-pass membrane protein</topology>
    </subcellularLocation>
</comment>
<evidence type="ECO:0000256" key="6">
    <source>
        <dbReference type="ARBA" id="ARBA00023136"/>
    </source>
</evidence>
<feature type="compositionally biased region" description="Basic and acidic residues" evidence="8">
    <location>
        <begin position="489"/>
        <end position="501"/>
    </location>
</feature>
<evidence type="ECO:0000256" key="1">
    <source>
        <dbReference type="ARBA" id="ARBA00004141"/>
    </source>
</evidence>
<keyword evidence="3" id="KW-0677">Repeat</keyword>
<evidence type="ECO:0000256" key="5">
    <source>
        <dbReference type="ARBA" id="ARBA00023043"/>
    </source>
</evidence>
<feature type="transmembrane region" description="Helical" evidence="9">
    <location>
        <begin position="635"/>
        <end position="657"/>
    </location>
</feature>
<keyword evidence="12" id="KW-1185">Reference proteome</keyword>
<feature type="transmembrane region" description="Helical" evidence="9">
    <location>
        <begin position="533"/>
        <end position="551"/>
    </location>
</feature>
<evidence type="ECO:0000259" key="10">
    <source>
        <dbReference type="Pfam" id="PF13962"/>
    </source>
</evidence>
<evidence type="ECO:0000256" key="8">
    <source>
        <dbReference type="SAM" id="MobiDB-lite"/>
    </source>
</evidence>
<keyword evidence="6 9" id="KW-0472">Membrane</keyword>
<keyword evidence="5 7" id="KW-0040">ANK repeat</keyword>
<protein>
    <recommendedName>
        <fullName evidence="10">PGG domain-containing protein</fullName>
    </recommendedName>
</protein>
<feature type="region of interest" description="Disordered" evidence="8">
    <location>
        <begin position="489"/>
        <end position="522"/>
    </location>
</feature>
<gene>
    <name evidence="11" type="ORF">VitviT2T_007369</name>
</gene>
<dbReference type="SUPFAM" id="SSF48403">
    <property type="entry name" value="Ankyrin repeat"/>
    <property type="match status" value="2"/>
</dbReference>
<evidence type="ECO:0000313" key="11">
    <source>
        <dbReference type="EMBL" id="WJZ88036.1"/>
    </source>
</evidence>
<dbReference type="Proteomes" id="UP001227230">
    <property type="component" value="Chromosome 5"/>
</dbReference>
<dbReference type="Pfam" id="PF00023">
    <property type="entry name" value="Ank"/>
    <property type="match status" value="1"/>
</dbReference>
<organism evidence="11 12">
    <name type="scientific">Vitis vinifera</name>
    <name type="common">Grape</name>
    <dbReference type="NCBI Taxonomy" id="29760"/>
    <lineage>
        <taxon>Eukaryota</taxon>
        <taxon>Viridiplantae</taxon>
        <taxon>Streptophyta</taxon>
        <taxon>Embryophyta</taxon>
        <taxon>Tracheophyta</taxon>
        <taxon>Spermatophyta</taxon>
        <taxon>Magnoliopsida</taxon>
        <taxon>eudicotyledons</taxon>
        <taxon>Gunneridae</taxon>
        <taxon>Pentapetalae</taxon>
        <taxon>rosids</taxon>
        <taxon>Vitales</taxon>
        <taxon>Vitaceae</taxon>
        <taxon>Viteae</taxon>
        <taxon>Vitis</taxon>
    </lineage>
</organism>